<evidence type="ECO:0000313" key="1">
    <source>
        <dbReference type="EMBL" id="KAJ8439878.1"/>
    </source>
</evidence>
<evidence type="ECO:0000313" key="2">
    <source>
        <dbReference type="Proteomes" id="UP001153076"/>
    </source>
</evidence>
<sequence>MVQVLTGVVVYLLRGQSSQTCKAEIFNSASNMPIYRCQPSSLFNQDLLNCNLYITRSLSPENSLSILFKRKWQEAANVVTTAPVAADATATGCKDACFMLLFQAFQKKLSSIIKCRKKMSGACKCGDNCTCGSGCNCNRMYVKNTEGCGCGDDCNCDPCTC</sequence>
<evidence type="ECO:0008006" key="3">
    <source>
        <dbReference type="Google" id="ProtNLM"/>
    </source>
</evidence>
<comment type="caution">
    <text evidence="1">The sequence shown here is derived from an EMBL/GenBank/DDBJ whole genome shotgun (WGS) entry which is preliminary data.</text>
</comment>
<dbReference type="Proteomes" id="UP001153076">
    <property type="component" value="Unassembled WGS sequence"/>
</dbReference>
<dbReference type="EMBL" id="JAKOGI010000205">
    <property type="protein sequence ID" value="KAJ8439878.1"/>
    <property type="molecule type" value="Genomic_DNA"/>
</dbReference>
<accession>A0A9Q1KBK3</accession>
<keyword evidence="2" id="KW-1185">Reference proteome</keyword>
<protein>
    <recommendedName>
        <fullName evidence="3">Metallothionein</fullName>
    </recommendedName>
</protein>
<organism evidence="1 2">
    <name type="scientific">Carnegiea gigantea</name>
    <dbReference type="NCBI Taxonomy" id="171969"/>
    <lineage>
        <taxon>Eukaryota</taxon>
        <taxon>Viridiplantae</taxon>
        <taxon>Streptophyta</taxon>
        <taxon>Embryophyta</taxon>
        <taxon>Tracheophyta</taxon>
        <taxon>Spermatophyta</taxon>
        <taxon>Magnoliopsida</taxon>
        <taxon>eudicotyledons</taxon>
        <taxon>Gunneridae</taxon>
        <taxon>Pentapetalae</taxon>
        <taxon>Caryophyllales</taxon>
        <taxon>Cactineae</taxon>
        <taxon>Cactaceae</taxon>
        <taxon>Cactoideae</taxon>
        <taxon>Echinocereeae</taxon>
        <taxon>Carnegiea</taxon>
    </lineage>
</organism>
<gene>
    <name evidence="1" type="ORF">Cgig2_003944</name>
</gene>
<proteinExistence type="predicted"/>
<name>A0A9Q1KBK3_9CARY</name>
<dbReference type="AlphaFoldDB" id="A0A9Q1KBK3"/>
<reference evidence="1" key="1">
    <citation type="submission" date="2022-04" db="EMBL/GenBank/DDBJ databases">
        <title>Carnegiea gigantea Genome sequencing and assembly v2.</title>
        <authorList>
            <person name="Copetti D."/>
            <person name="Sanderson M.J."/>
            <person name="Burquez A."/>
            <person name="Wojciechowski M.F."/>
        </authorList>
    </citation>
    <scope>NUCLEOTIDE SEQUENCE</scope>
    <source>
        <strain evidence="1">SGP5-SGP5p</strain>
        <tissue evidence="1">Aerial part</tissue>
    </source>
</reference>